<evidence type="ECO:0000313" key="1">
    <source>
        <dbReference type="EMBL" id="EGG22180.1"/>
    </source>
</evidence>
<sequence length="767" mass="86395">MDYLFFIVFKNIYIRNKILIDCSISSISSSRIRGEEEEERKYVKGKILSQSLKSGRSSPSRFDAIGRFALPWSFVSHYLPQLGDQVDECHLSMSLHQYISHKNATIDTLAKLLDWVGNLFELNPLVLDDVAERGNEEMLQLLDDRFPDAVCSVKAMNKAAAGGHLGIVIYLHNYREEGCTTDAMDYAAANGWLQVVEFLHTHRSEGATNKAMTMAARNAHLNIVQYLFYNKCIRSSSGCGNDITLVTTEALKMASANGHLEVANWLETVGGKWTNKALTDSMMNGHLHILEYLNWDTKRLTEIFLKFFSSSSSEEDGINVNYFALEGHLKVLKYLVHKFKCSSISRHMMDKAAHLDVVTYLHETKSGGCTSDAMDWASKNGHIDIVKYLHFNRTEGATKNAMDWAAENGHLEVVQFLSKYRQEGCTKRALGNAAKNGHVEVVRYLDETYGIPEEGGGGEGGERYLENTLDECTSHGSLEIVRILHKKYSSYLKVTTRAMDHAAENGHIDIVMFLERNRTEGCSQAGLAQTAYNNHFQVFKYLAASYPKLLADSIEVCMSHAAFKGNLDMIQYIYSLGPKDTTLSIRALGVAAPNGHLKVVEWFHNNFQGEIINTRDFIRSANNGHLHIVKFLHLNRSEGCKPLAMSLASKKGYLPIVKFLNENRTEGDLKQSWREALQGGHLSTMQYLLDYSKTKTTSTDSNSCRIDKNDVEVDLIMPIMELGIVKILEFLHKNDLIPEMDTSRIPHPSIPFFKSKGYQFNGWVVSN</sequence>
<proteinExistence type="predicted"/>
<dbReference type="InterPro" id="IPR002110">
    <property type="entry name" value="Ankyrin_rpt"/>
</dbReference>
<dbReference type="AlphaFoldDB" id="F4PP67"/>
<dbReference type="SUPFAM" id="SSF48403">
    <property type="entry name" value="Ankyrin repeat"/>
    <property type="match status" value="2"/>
</dbReference>
<dbReference type="Gene3D" id="1.25.40.20">
    <property type="entry name" value="Ankyrin repeat-containing domain"/>
    <property type="match status" value="4"/>
</dbReference>
<gene>
    <name evidence="1" type="ORF">DFA_04298</name>
</gene>
<reference evidence="2" key="1">
    <citation type="journal article" date="2011" name="Genome Res.">
        <title>Phylogeny-wide analysis of social amoeba genomes highlights ancient origins for complex intercellular communication.</title>
        <authorList>
            <person name="Heidel A.J."/>
            <person name="Lawal H.M."/>
            <person name="Felder M."/>
            <person name="Schilde C."/>
            <person name="Helps N.R."/>
            <person name="Tunggal B."/>
            <person name="Rivero F."/>
            <person name="John U."/>
            <person name="Schleicher M."/>
            <person name="Eichinger L."/>
            <person name="Platzer M."/>
            <person name="Noegel A.A."/>
            <person name="Schaap P."/>
            <person name="Gloeckner G."/>
        </authorList>
    </citation>
    <scope>NUCLEOTIDE SEQUENCE [LARGE SCALE GENOMIC DNA]</scope>
    <source>
        <strain evidence="2">SH3</strain>
    </source>
</reference>
<dbReference type="PANTHER" id="PTHR46586">
    <property type="entry name" value="ANKYRIN REPEAT-CONTAINING PROTEIN"/>
    <property type="match status" value="1"/>
</dbReference>
<dbReference type="Pfam" id="PF12796">
    <property type="entry name" value="Ank_2"/>
    <property type="match status" value="1"/>
</dbReference>
<dbReference type="Proteomes" id="UP000007797">
    <property type="component" value="Unassembled WGS sequence"/>
</dbReference>
<dbReference type="EMBL" id="GL883009">
    <property type="protein sequence ID" value="EGG22180.1"/>
    <property type="molecule type" value="Genomic_DNA"/>
</dbReference>
<evidence type="ECO:0000313" key="2">
    <source>
        <dbReference type="Proteomes" id="UP000007797"/>
    </source>
</evidence>
<dbReference type="OrthoDB" id="76773at2759"/>
<organism evidence="1 2">
    <name type="scientific">Cavenderia fasciculata</name>
    <name type="common">Slime mold</name>
    <name type="synonym">Dictyostelium fasciculatum</name>
    <dbReference type="NCBI Taxonomy" id="261658"/>
    <lineage>
        <taxon>Eukaryota</taxon>
        <taxon>Amoebozoa</taxon>
        <taxon>Evosea</taxon>
        <taxon>Eumycetozoa</taxon>
        <taxon>Dictyostelia</taxon>
        <taxon>Acytosteliales</taxon>
        <taxon>Cavenderiaceae</taxon>
        <taxon>Cavenderia</taxon>
    </lineage>
</organism>
<keyword evidence="2" id="KW-1185">Reference proteome</keyword>
<protein>
    <submittedName>
        <fullName evidence="1">Ankyrin 2,3/unc44</fullName>
    </submittedName>
</protein>
<dbReference type="RefSeq" id="XP_004360031.1">
    <property type="nucleotide sequence ID" value="XM_004359974.1"/>
</dbReference>
<dbReference type="InterPro" id="IPR036770">
    <property type="entry name" value="Ankyrin_rpt-contain_sf"/>
</dbReference>
<dbReference type="KEGG" id="dfa:DFA_04298"/>
<dbReference type="PANTHER" id="PTHR46586:SF3">
    <property type="entry name" value="ANKYRIN REPEAT-CONTAINING PROTEIN"/>
    <property type="match status" value="1"/>
</dbReference>
<dbReference type="GeneID" id="14874655"/>
<name>F4PP67_CACFS</name>
<dbReference type="InterPro" id="IPR052050">
    <property type="entry name" value="SecEffector_AnkRepeat"/>
</dbReference>
<accession>F4PP67</accession>